<sequence length="155" mass="17020">MIGDFSVSSLLEKGDVFSDVRGSTAAEIYDFVCSSAKLPEGLDAQVLKNELVQRELVLSTAVGNGIAIPHPRRPLLKNTDDARIIVCFPKVPVEMESPDGLSVYAMFILLSDSTQSHIHTLSALAKLFRDVSFRKILSSKPSKKVLVEEIRSRGF</sequence>
<dbReference type="RefSeq" id="WP_198443359.1">
    <property type="nucleotide sequence ID" value="NZ_CBCSHE010000002.1"/>
</dbReference>
<dbReference type="PROSITE" id="PS51094">
    <property type="entry name" value="PTS_EIIA_TYPE_2"/>
    <property type="match status" value="1"/>
</dbReference>
<dbReference type="InterPro" id="IPR002178">
    <property type="entry name" value="PTS_EIIA_type-2_dom"/>
</dbReference>
<accession>A0A7T3V6C1</accession>
<gene>
    <name evidence="2" type="ORF">IWA51_04250</name>
</gene>
<dbReference type="InterPro" id="IPR016152">
    <property type="entry name" value="PTrfase/Anion_transptr"/>
</dbReference>
<reference evidence="2 3" key="1">
    <citation type="submission" date="2020-11" db="EMBL/GenBank/DDBJ databases">
        <title>Treponema Peruensis nv. sp., first commensal Treponema isolated from human feces.</title>
        <authorList>
            <person name="Belkhou C."/>
            <person name="Raes J."/>
        </authorList>
    </citation>
    <scope>NUCLEOTIDE SEQUENCE [LARGE SCALE GENOMIC DNA]</scope>
    <source>
        <strain evidence="2 3">RCC2812</strain>
    </source>
</reference>
<dbReference type="PANTHER" id="PTHR47738">
    <property type="entry name" value="PTS SYSTEM FRUCTOSE-LIKE EIIA COMPONENT-RELATED"/>
    <property type="match status" value="1"/>
</dbReference>
<dbReference type="Proteomes" id="UP000595224">
    <property type="component" value="Chromosome"/>
</dbReference>
<dbReference type="GO" id="GO:0030295">
    <property type="term" value="F:protein kinase activator activity"/>
    <property type="evidence" value="ECO:0007669"/>
    <property type="project" value="TreeGrafter"/>
</dbReference>
<dbReference type="PANTHER" id="PTHR47738:SF1">
    <property type="entry name" value="NITROGEN REGULATORY PROTEIN"/>
    <property type="match status" value="1"/>
</dbReference>
<organism evidence="2 3">
    <name type="scientific">Treponema peruense</name>
    <dbReference type="NCBI Taxonomy" id="2787628"/>
    <lineage>
        <taxon>Bacteria</taxon>
        <taxon>Pseudomonadati</taxon>
        <taxon>Spirochaetota</taxon>
        <taxon>Spirochaetia</taxon>
        <taxon>Spirochaetales</taxon>
        <taxon>Treponemataceae</taxon>
        <taxon>Treponema</taxon>
    </lineage>
</organism>
<dbReference type="Gene3D" id="3.40.930.10">
    <property type="entry name" value="Mannitol-specific EII, Chain A"/>
    <property type="match status" value="1"/>
</dbReference>
<keyword evidence="2" id="KW-0762">Sugar transport</keyword>
<keyword evidence="3" id="KW-1185">Reference proteome</keyword>
<dbReference type="Pfam" id="PF00359">
    <property type="entry name" value="PTS_EIIA_2"/>
    <property type="match status" value="1"/>
</dbReference>
<keyword evidence="2" id="KW-0813">Transport</keyword>
<dbReference type="KEGG" id="tper:IWA51_04250"/>
<feature type="domain" description="PTS EIIA type-2" evidence="1">
    <location>
        <begin position="9"/>
        <end position="153"/>
    </location>
</feature>
<protein>
    <submittedName>
        <fullName evidence="2">PTS sugar transporter subunit IIA</fullName>
    </submittedName>
</protein>
<dbReference type="SUPFAM" id="SSF55804">
    <property type="entry name" value="Phoshotransferase/anion transport protein"/>
    <property type="match status" value="1"/>
</dbReference>
<dbReference type="EMBL" id="CP064936">
    <property type="protein sequence ID" value="QQA01825.1"/>
    <property type="molecule type" value="Genomic_DNA"/>
</dbReference>
<proteinExistence type="predicted"/>
<dbReference type="AlphaFoldDB" id="A0A7T3V6C1"/>
<dbReference type="InterPro" id="IPR051541">
    <property type="entry name" value="PTS_SugarTrans_NitroReg"/>
</dbReference>
<name>A0A7T3V6C1_9SPIR</name>
<evidence type="ECO:0000313" key="3">
    <source>
        <dbReference type="Proteomes" id="UP000595224"/>
    </source>
</evidence>
<evidence type="ECO:0000259" key="1">
    <source>
        <dbReference type="PROSITE" id="PS51094"/>
    </source>
</evidence>
<evidence type="ECO:0000313" key="2">
    <source>
        <dbReference type="EMBL" id="QQA01825.1"/>
    </source>
</evidence>